<dbReference type="Proteomes" id="UP000027341">
    <property type="component" value="Unassembled WGS sequence"/>
</dbReference>
<accession>A0A066ZZ39</accession>
<proteinExistence type="predicted"/>
<name>A0A066ZZ39_HYDMR</name>
<dbReference type="RefSeq" id="WP_029910039.1">
    <property type="nucleotide sequence ID" value="NZ_AP020335.1"/>
</dbReference>
<evidence type="ECO:0000313" key="1">
    <source>
        <dbReference type="EMBL" id="KDN95611.1"/>
    </source>
</evidence>
<reference evidence="1 2" key="1">
    <citation type="submission" date="2014-04" db="EMBL/GenBank/DDBJ databases">
        <title>Draft genome sequence of Hydrogenovibrio marinus MH-110, a model organism for aerobic H2 metabolism.</title>
        <authorList>
            <person name="Cha H.J."/>
            <person name="Jo B.H."/>
            <person name="Hwang B.H."/>
        </authorList>
    </citation>
    <scope>NUCLEOTIDE SEQUENCE [LARGE SCALE GENOMIC DNA]</scope>
    <source>
        <strain evidence="1 2">MH-110</strain>
    </source>
</reference>
<dbReference type="EMBL" id="JMIU01000001">
    <property type="protein sequence ID" value="KDN95611.1"/>
    <property type="molecule type" value="Genomic_DNA"/>
</dbReference>
<comment type="caution">
    <text evidence="1">The sequence shown here is derived from an EMBL/GenBank/DDBJ whole genome shotgun (WGS) entry which is preliminary data.</text>
</comment>
<dbReference type="AlphaFoldDB" id="A0A066ZZ39"/>
<organism evidence="1 2">
    <name type="scientific">Hydrogenovibrio marinus</name>
    <dbReference type="NCBI Taxonomy" id="28885"/>
    <lineage>
        <taxon>Bacteria</taxon>
        <taxon>Pseudomonadati</taxon>
        <taxon>Pseudomonadota</taxon>
        <taxon>Gammaproteobacteria</taxon>
        <taxon>Thiotrichales</taxon>
        <taxon>Piscirickettsiaceae</taxon>
        <taxon>Hydrogenovibrio</taxon>
    </lineage>
</organism>
<protein>
    <submittedName>
        <fullName evidence="1">Uncharacterized protein</fullName>
    </submittedName>
</protein>
<dbReference type="STRING" id="28885.EI16_04735"/>
<evidence type="ECO:0000313" key="2">
    <source>
        <dbReference type="Proteomes" id="UP000027341"/>
    </source>
</evidence>
<keyword evidence="2" id="KW-1185">Reference proteome</keyword>
<gene>
    <name evidence="1" type="ORF">EI16_04735</name>
</gene>
<sequence length="138" mass="15725">MLRFELVVGAGEFFETFDSLGVERILEFSGRVLAPQERFDEIQNFHLAIQVKNSRSDILGSGELDVASKVLKAEVFLTQADVQNLMQLLPSLSAGHLDLSFFLLIDNSHEIFDDRKGLKDRYEFHIDEFVKVLGYNNT</sequence>